<evidence type="ECO:0000313" key="6">
    <source>
        <dbReference type="Proteomes" id="UP001601627"/>
    </source>
</evidence>
<dbReference type="PROSITE" id="PS00041">
    <property type="entry name" value="HTH_ARAC_FAMILY_1"/>
    <property type="match status" value="1"/>
</dbReference>
<feature type="domain" description="HTH araC/xylS-type" evidence="4">
    <location>
        <begin position="6"/>
        <end position="104"/>
    </location>
</feature>
<evidence type="ECO:0000256" key="3">
    <source>
        <dbReference type="ARBA" id="ARBA00023163"/>
    </source>
</evidence>
<keyword evidence="6" id="KW-1185">Reference proteome</keyword>
<dbReference type="SUPFAM" id="SSF46689">
    <property type="entry name" value="Homeodomain-like"/>
    <property type="match status" value="2"/>
</dbReference>
<dbReference type="Proteomes" id="UP001601627">
    <property type="component" value="Unassembled WGS sequence"/>
</dbReference>
<keyword evidence="3" id="KW-0804">Transcription</keyword>
<dbReference type="SMART" id="SM00342">
    <property type="entry name" value="HTH_ARAC"/>
    <property type="match status" value="1"/>
</dbReference>
<keyword evidence="2" id="KW-0238">DNA-binding</keyword>
<evidence type="ECO:0000256" key="1">
    <source>
        <dbReference type="ARBA" id="ARBA00023015"/>
    </source>
</evidence>
<reference evidence="5 6" key="1">
    <citation type="submission" date="2024-09" db="EMBL/GenBank/DDBJ databases">
        <title>The Natural Products Discovery Center: Release of the First 8490 Sequenced Strains for Exploring Actinobacteria Biosynthetic Diversity.</title>
        <authorList>
            <person name="Kalkreuter E."/>
            <person name="Kautsar S.A."/>
            <person name="Yang D."/>
            <person name="Bader C.D."/>
            <person name="Teijaro C.N."/>
            <person name="Fluegel L."/>
            <person name="Davis C.M."/>
            <person name="Simpson J.R."/>
            <person name="Lauterbach L."/>
            <person name="Steele A.D."/>
            <person name="Gui C."/>
            <person name="Meng S."/>
            <person name="Li G."/>
            <person name="Viehrig K."/>
            <person name="Ye F."/>
            <person name="Su P."/>
            <person name="Kiefer A.F."/>
            <person name="Nichols A."/>
            <person name="Cepeda A.J."/>
            <person name="Yan W."/>
            <person name="Fan B."/>
            <person name="Jiang Y."/>
            <person name="Adhikari A."/>
            <person name="Zheng C.-J."/>
            <person name="Schuster L."/>
            <person name="Cowan T.M."/>
            <person name="Smanski M.J."/>
            <person name="Chevrette M.G."/>
            <person name="De Carvalho L.P.S."/>
            <person name="Shen B."/>
        </authorList>
    </citation>
    <scope>NUCLEOTIDE SEQUENCE [LARGE SCALE GENOMIC DNA]</scope>
    <source>
        <strain evidence="5 6">NPDC058328</strain>
    </source>
</reference>
<dbReference type="Pfam" id="PF12833">
    <property type="entry name" value="HTH_18"/>
    <property type="match status" value="1"/>
</dbReference>
<dbReference type="RefSeq" id="WP_149550790.1">
    <property type="nucleotide sequence ID" value="NZ_JBHVZQ010000011.1"/>
</dbReference>
<gene>
    <name evidence="5" type="ORF">ACFVZC_16005</name>
</gene>
<protein>
    <submittedName>
        <fullName evidence="5">Helix-turn-helix transcriptional regulator</fullName>
    </submittedName>
</protein>
<dbReference type="EMBL" id="JBHVZQ010000011">
    <property type="protein sequence ID" value="MFF1274903.1"/>
    <property type="molecule type" value="Genomic_DNA"/>
</dbReference>
<dbReference type="PANTHER" id="PTHR43280">
    <property type="entry name" value="ARAC-FAMILY TRANSCRIPTIONAL REGULATOR"/>
    <property type="match status" value="1"/>
</dbReference>
<name>A0ABW6Q7W0_9ACTN</name>
<evidence type="ECO:0000256" key="2">
    <source>
        <dbReference type="ARBA" id="ARBA00023125"/>
    </source>
</evidence>
<dbReference type="Gene3D" id="1.10.10.60">
    <property type="entry name" value="Homeodomain-like"/>
    <property type="match status" value="2"/>
</dbReference>
<dbReference type="InterPro" id="IPR020449">
    <property type="entry name" value="Tscrpt_reg_AraC-type_HTH"/>
</dbReference>
<dbReference type="InterPro" id="IPR009057">
    <property type="entry name" value="Homeodomain-like_sf"/>
</dbReference>
<dbReference type="InterPro" id="IPR018060">
    <property type="entry name" value="HTH_AraC"/>
</dbReference>
<organism evidence="5 6">
    <name type="scientific">Streptomyces marokkonensis</name>
    <dbReference type="NCBI Taxonomy" id="324855"/>
    <lineage>
        <taxon>Bacteria</taxon>
        <taxon>Bacillati</taxon>
        <taxon>Actinomycetota</taxon>
        <taxon>Actinomycetes</taxon>
        <taxon>Kitasatosporales</taxon>
        <taxon>Streptomycetaceae</taxon>
        <taxon>Streptomyces</taxon>
    </lineage>
</organism>
<comment type="caution">
    <text evidence="5">The sequence shown here is derived from an EMBL/GenBank/DDBJ whole genome shotgun (WGS) entry which is preliminary data.</text>
</comment>
<sequence length="264" mass="28786">MEHLVQRSIATMHHRFHEPLTLDDLARSAMVSKFYFLRVFSKVTGVTPGRFLSAVRLHEAKRLLRDTSLNVADISARVGYSSTGTFSRRFSESVGVSPTKYRYLAYERCTSGPEAADGHKPAAPSRAVAPITSAHQAAANTVHGTIVAEEHPLDSVRLGVFDSPIVQGHPVTTAEVSAPGRYFLPELPSGVWYLHAVAHSHTAAIDAAPDEPQLLVDMVGPLRFGQNTDLHVNLTLRPFTWSRPPILSALEGLDPLDRTPGRAA</sequence>
<keyword evidence="1" id="KW-0805">Transcription regulation</keyword>
<dbReference type="PROSITE" id="PS01124">
    <property type="entry name" value="HTH_ARAC_FAMILY_2"/>
    <property type="match status" value="1"/>
</dbReference>
<evidence type="ECO:0000313" key="5">
    <source>
        <dbReference type="EMBL" id="MFF1274903.1"/>
    </source>
</evidence>
<dbReference type="PRINTS" id="PR00032">
    <property type="entry name" value="HTHARAC"/>
</dbReference>
<accession>A0ABW6Q7W0</accession>
<dbReference type="InterPro" id="IPR018062">
    <property type="entry name" value="HTH_AraC-typ_CS"/>
</dbReference>
<evidence type="ECO:0000259" key="4">
    <source>
        <dbReference type="PROSITE" id="PS01124"/>
    </source>
</evidence>
<dbReference type="PANTHER" id="PTHR43280:SF2">
    <property type="entry name" value="HTH-TYPE TRANSCRIPTIONAL REGULATOR EXSA"/>
    <property type="match status" value="1"/>
</dbReference>
<proteinExistence type="predicted"/>